<dbReference type="InterPro" id="IPR035901">
    <property type="entry name" value="GIY-YIG_endonuc_sf"/>
</dbReference>
<dbReference type="Pfam" id="PF19835">
    <property type="entry name" value="SegE_GIY-YIG"/>
    <property type="match status" value="1"/>
</dbReference>
<reference evidence="2 3" key="1">
    <citation type="submission" date="2019-06" db="EMBL/GenBank/DDBJ databases">
        <title>Whole genome shotgun sequence of Komagataeibacter hansenii NBRC 14820.</title>
        <authorList>
            <person name="Hosoyama A."/>
            <person name="Uohara A."/>
            <person name="Ohji S."/>
            <person name="Ichikawa N."/>
        </authorList>
    </citation>
    <scope>NUCLEOTIDE SEQUENCE [LARGE SCALE GENOMIC DNA]</scope>
    <source>
        <strain evidence="2 3">NBRC 14820</strain>
    </source>
</reference>
<dbReference type="Gene3D" id="3.40.1440.10">
    <property type="entry name" value="GIY-YIG endonuclease"/>
    <property type="match status" value="1"/>
</dbReference>
<gene>
    <name evidence="2" type="ORF">GHA01_24210</name>
</gene>
<dbReference type="EMBL" id="BJNN01000127">
    <property type="protein sequence ID" value="GEC64572.1"/>
    <property type="molecule type" value="Genomic_DNA"/>
</dbReference>
<keyword evidence="3" id="KW-1185">Reference proteome</keyword>
<proteinExistence type="predicted"/>
<organism evidence="2 3">
    <name type="scientific">Novacetimonas hansenii</name>
    <name type="common">Komagataeibacter hansenii</name>
    <dbReference type="NCBI Taxonomy" id="436"/>
    <lineage>
        <taxon>Bacteria</taxon>
        <taxon>Pseudomonadati</taxon>
        <taxon>Pseudomonadota</taxon>
        <taxon>Alphaproteobacteria</taxon>
        <taxon>Acetobacterales</taxon>
        <taxon>Acetobacteraceae</taxon>
        <taxon>Novacetimonas</taxon>
    </lineage>
</organism>
<evidence type="ECO:0000313" key="3">
    <source>
        <dbReference type="Proteomes" id="UP000319478"/>
    </source>
</evidence>
<comment type="caution">
    <text evidence="2">The sequence shown here is derived from an EMBL/GenBank/DDBJ whole genome shotgun (WGS) entry which is preliminary data.</text>
</comment>
<feature type="domain" description="Putative endonuclease SegE-like GIY-YIG" evidence="1">
    <location>
        <begin position="11"/>
        <end position="128"/>
    </location>
</feature>
<protein>
    <recommendedName>
        <fullName evidence="1">Putative endonuclease SegE-like GIY-YIG domain-containing protein</fullName>
    </recommendedName>
</protein>
<evidence type="ECO:0000259" key="1">
    <source>
        <dbReference type="Pfam" id="PF19835"/>
    </source>
</evidence>
<dbReference type="Proteomes" id="UP000319478">
    <property type="component" value="Unassembled WGS sequence"/>
</dbReference>
<dbReference type="InterPro" id="IPR045566">
    <property type="entry name" value="SegE-like_GIY-YIG"/>
</dbReference>
<name>A0ABQ0SHF0_NOVHA</name>
<evidence type="ECO:0000313" key="2">
    <source>
        <dbReference type="EMBL" id="GEC64572.1"/>
    </source>
</evidence>
<accession>A0ABQ0SHF0</accession>
<sequence>MFMEWILPNGLTYEDVLNYVGFVYIITNKINNKKYIGKKVVYFKRKKKIKGKTKTVTYESDWKQYYGSSDDLKIDIKHYGIQNFERKIISLHKNRSSMNYAEIEQQVKNNVLLEKDEQGNLLYYNRNILNKYYRNNIGK</sequence>